<dbReference type="GeneID" id="93643458"/>
<protein>
    <submittedName>
        <fullName evidence="2">Cysteine-rich CPCC family protein</fullName>
    </submittedName>
</protein>
<dbReference type="EMBL" id="CP009920">
    <property type="protein sequence ID" value="AJI24259.1"/>
    <property type="molecule type" value="Genomic_DNA"/>
</dbReference>
<dbReference type="KEGG" id="bmeg:BG04_5514"/>
<sequence>MKKYTCPCCGYQSLDSDGDYDICEICFWEDDPYQKLNANELGANSISLIEAQENFIVYGACNKESLQHVRKPSVQDVKDFNWKPIISHE</sequence>
<dbReference type="AlphaFoldDB" id="A0A0B6AWK6"/>
<evidence type="ECO:0000313" key="3">
    <source>
        <dbReference type="Proteomes" id="UP000031829"/>
    </source>
</evidence>
<accession>A0A0B6AWK6</accession>
<dbReference type="HOGENOM" id="CLU_161873_1_0_9"/>
<feature type="domain" description="Cysteine-rich CPCC" evidence="1">
    <location>
        <begin position="4"/>
        <end position="75"/>
    </location>
</feature>
<organism evidence="2 3">
    <name type="scientific">Priestia megaterium (strain ATCC 14581 / DSM 32 / CCUG 1817 / JCM 2506 / NBRC 15308 / NCIMB 9376 / NCTC 10342 / NRRL B-14308 / VKM B-512 / Ford 19)</name>
    <name type="common">Bacillus megaterium</name>
    <dbReference type="NCBI Taxonomy" id="1348623"/>
    <lineage>
        <taxon>Bacteria</taxon>
        <taxon>Bacillati</taxon>
        <taxon>Bacillota</taxon>
        <taxon>Bacilli</taxon>
        <taxon>Bacillales</taxon>
        <taxon>Bacillaceae</taxon>
        <taxon>Priestia</taxon>
    </lineage>
</organism>
<dbReference type="Proteomes" id="UP000031829">
    <property type="component" value="Chromosome"/>
</dbReference>
<dbReference type="RefSeq" id="WP_013057680.1">
    <property type="nucleotide sequence ID" value="NZ_BCVB01000006.1"/>
</dbReference>
<proteinExistence type="predicted"/>
<reference evidence="2 3" key="1">
    <citation type="journal article" date="2015" name="Genome Announc.">
        <title>Complete genome sequences for 35 biothreat assay-relevant bacillus species.</title>
        <authorList>
            <person name="Johnson S.L."/>
            <person name="Daligault H.E."/>
            <person name="Davenport K.W."/>
            <person name="Jaissle J."/>
            <person name="Frey K.G."/>
            <person name="Ladner J.T."/>
            <person name="Broomall S.M."/>
            <person name="Bishop-Lilly K.A."/>
            <person name="Bruce D.C."/>
            <person name="Gibbons H.S."/>
            <person name="Coyne S.R."/>
            <person name="Lo C.C."/>
            <person name="Meincke L."/>
            <person name="Munk A.C."/>
            <person name="Koroleva G.I."/>
            <person name="Rosenzweig C.N."/>
            <person name="Palacios G.F."/>
            <person name="Redden C.L."/>
            <person name="Minogue T.D."/>
            <person name="Chain P.S."/>
        </authorList>
    </citation>
    <scope>NUCLEOTIDE SEQUENCE [LARGE SCALE GENOMIC DNA]</scope>
    <source>
        <strain evidence="3">ATCC 14581 / DSM 32 / JCM 2506 / NBRC 15308 / NCIMB 9376 / NCTC 10342 / NRRL B-14308 / VKM B-512</strain>
    </source>
</reference>
<evidence type="ECO:0000313" key="2">
    <source>
        <dbReference type="EMBL" id="AJI24259.1"/>
    </source>
</evidence>
<gene>
    <name evidence="2" type="ORF">BG04_5514</name>
</gene>
<name>A0A0B6AWK6_PRIM2</name>
<evidence type="ECO:0000259" key="1">
    <source>
        <dbReference type="Pfam" id="PF14206"/>
    </source>
</evidence>
<dbReference type="Pfam" id="PF14206">
    <property type="entry name" value="Cys_rich_CPCC"/>
    <property type="match status" value="1"/>
</dbReference>
<dbReference type="InterPro" id="IPR025983">
    <property type="entry name" value="Cys_rich_CPCC"/>
</dbReference>